<accession>A0A162IGK2</accession>
<gene>
    <name evidence="1" type="ORF">A2J07_08235</name>
</gene>
<organism evidence="1 2">
    <name type="scientific">Fusobacterium necrophorum subsp. funduliforme</name>
    <dbReference type="NCBI Taxonomy" id="143387"/>
    <lineage>
        <taxon>Bacteria</taxon>
        <taxon>Fusobacteriati</taxon>
        <taxon>Fusobacteriota</taxon>
        <taxon>Fusobacteriia</taxon>
        <taxon>Fusobacteriales</taxon>
        <taxon>Fusobacteriaceae</taxon>
        <taxon>Fusobacterium</taxon>
    </lineage>
</organism>
<protein>
    <submittedName>
        <fullName evidence="1">Uncharacterized protein</fullName>
    </submittedName>
</protein>
<dbReference type="GeneID" id="75076327"/>
<proteinExistence type="predicted"/>
<dbReference type="KEGG" id="fnf:BSQ88_07785"/>
<comment type="caution">
    <text evidence="1">The sequence shown here is derived from an EMBL/GenBank/DDBJ whole genome shotgun (WGS) entry which is preliminary data.</text>
</comment>
<dbReference type="AlphaFoldDB" id="A0A162IGK2"/>
<name>A0A162IGK2_9FUSO</name>
<sequence length="70" mass="8100">MKETITVDEVAKRLGKSVFTVKCRIVKGVYPFGRQIRNNVGTGWRWECYRQQFEEYLKTSASNDQAPADV</sequence>
<dbReference type="EMBL" id="LVEA01000107">
    <property type="protein sequence ID" value="KYL00475.1"/>
    <property type="molecule type" value="Genomic_DNA"/>
</dbReference>
<dbReference type="Proteomes" id="UP000075816">
    <property type="component" value="Unassembled WGS sequence"/>
</dbReference>
<dbReference type="RefSeq" id="WP_062623834.1">
    <property type="nucleotide sequence ID" value="NZ_CAXOUE010000018.1"/>
</dbReference>
<evidence type="ECO:0000313" key="2">
    <source>
        <dbReference type="Proteomes" id="UP000075816"/>
    </source>
</evidence>
<reference evidence="1 2" key="1">
    <citation type="submission" date="2016-03" db="EMBL/GenBank/DDBJ databases">
        <title>Comparative genomics of human isolates of Fusobacterium necrophorum.</title>
        <authorList>
            <person name="Jensen A."/>
            <person name="Bank S."/>
            <person name="Andersen P.S."/>
            <person name="Kristensen L.H."/>
            <person name="Prag J."/>
        </authorList>
    </citation>
    <scope>NUCLEOTIDE SEQUENCE [LARGE SCALE GENOMIC DNA]</scope>
    <source>
        <strain evidence="1 2">LS_1264</strain>
    </source>
</reference>
<evidence type="ECO:0000313" key="1">
    <source>
        <dbReference type="EMBL" id="KYL00475.1"/>
    </source>
</evidence>